<gene>
    <name evidence="4" type="ORF">CYLTODRAFT_11894</name>
</gene>
<evidence type="ECO:0000313" key="4">
    <source>
        <dbReference type="EMBL" id="KIY67245.1"/>
    </source>
</evidence>
<evidence type="ECO:0000256" key="2">
    <source>
        <dbReference type="ARBA" id="ARBA00022857"/>
    </source>
</evidence>
<dbReference type="Pfam" id="PF05368">
    <property type="entry name" value="NmrA"/>
    <property type="match status" value="1"/>
</dbReference>
<dbReference type="AlphaFoldDB" id="A0A0D7BAK3"/>
<dbReference type="OrthoDB" id="9997102at2759"/>
<dbReference type="Proteomes" id="UP000054007">
    <property type="component" value="Unassembled WGS sequence"/>
</dbReference>
<dbReference type="STRING" id="1314674.A0A0D7BAK3"/>
<reference evidence="4 5" key="1">
    <citation type="journal article" date="2015" name="Fungal Genet. Biol.">
        <title>Evolution of novel wood decay mechanisms in Agaricales revealed by the genome sequences of Fistulina hepatica and Cylindrobasidium torrendii.</title>
        <authorList>
            <person name="Floudas D."/>
            <person name="Held B.W."/>
            <person name="Riley R."/>
            <person name="Nagy L.G."/>
            <person name="Koehler G."/>
            <person name="Ransdell A.S."/>
            <person name="Younus H."/>
            <person name="Chow J."/>
            <person name="Chiniquy J."/>
            <person name="Lipzen A."/>
            <person name="Tritt A."/>
            <person name="Sun H."/>
            <person name="Haridas S."/>
            <person name="LaButti K."/>
            <person name="Ohm R.A."/>
            <person name="Kues U."/>
            <person name="Blanchette R.A."/>
            <person name="Grigoriev I.V."/>
            <person name="Minto R.E."/>
            <person name="Hibbett D.S."/>
        </authorList>
    </citation>
    <scope>NUCLEOTIDE SEQUENCE [LARGE SCALE GENOMIC DNA]</scope>
    <source>
        <strain evidence="4 5">FP15055 ss-10</strain>
    </source>
</reference>
<dbReference type="InterPro" id="IPR008030">
    <property type="entry name" value="NmrA-like"/>
</dbReference>
<keyword evidence="5" id="KW-1185">Reference proteome</keyword>
<dbReference type="PANTHER" id="PTHR42748">
    <property type="entry name" value="NITROGEN METABOLITE REPRESSION PROTEIN NMRA FAMILY MEMBER"/>
    <property type="match status" value="1"/>
</dbReference>
<comment type="similarity">
    <text evidence="1">Belongs to the NmrA-type oxidoreductase family.</text>
</comment>
<feature type="domain" description="NmrA-like" evidence="3">
    <location>
        <begin position="3"/>
        <end position="253"/>
    </location>
</feature>
<keyword evidence="2" id="KW-0521">NADP</keyword>
<evidence type="ECO:0000256" key="1">
    <source>
        <dbReference type="ARBA" id="ARBA00006328"/>
    </source>
</evidence>
<dbReference type="Gene3D" id="3.90.25.10">
    <property type="entry name" value="UDP-galactose 4-epimerase, domain 1"/>
    <property type="match status" value="1"/>
</dbReference>
<dbReference type="PANTHER" id="PTHR42748:SF7">
    <property type="entry name" value="NMRA LIKE REDOX SENSOR 1-RELATED"/>
    <property type="match status" value="1"/>
</dbReference>
<proteinExistence type="inferred from homology"/>
<evidence type="ECO:0000259" key="3">
    <source>
        <dbReference type="Pfam" id="PF05368"/>
    </source>
</evidence>
<dbReference type="EMBL" id="KN880531">
    <property type="protein sequence ID" value="KIY67245.1"/>
    <property type="molecule type" value="Genomic_DNA"/>
</dbReference>
<name>A0A0D7BAK3_9AGAR</name>
<evidence type="ECO:0000313" key="5">
    <source>
        <dbReference type="Proteomes" id="UP000054007"/>
    </source>
</evidence>
<dbReference type="InterPro" id="IPR051164">
    <property type="entry name" value="NmrA-like_oxidored"/>
</dbReference>
<protein>
    <submittedName>
        <fullName evidence="4">Temperature associated repressor</fullName>
    </submittedName>
</protein>
<sequence length="304" mass="32593">MAKILIVGATGLQGGAVVDRLLAAREQADQPYSLSALTRDPNSKSAKALASSGIEVIQGGLEDTKALTSVLTSNKIERAFLVTTPYAGVGIKNEIQYGKNFVAAAKAAGLKHLVFASVEGSDQKTGVPHFDSKAPIEYALKESGVPYTILRPVVFMENFPAVGAGLQRALTLGMFSTVLGKKTIQLVAVQDVGYFAVESLLKPEDFAGKEISIAGDEVTVAQLAEAYGKVHYNGRSKASVAWVPSIALNLMPDMTNKMFKFLAAHGFHVDIPKLKTEHPGLLSFEDWLRVRKESGKPDAVIRNH</sequence>
<dbReference type="InterPro" id="IPR036291">
    <property type="entry name" value="NAD(P)-bd_dom_sf"/>
</dbReference>
<organism evidence="4 5">
    <name type="scientific">Cylindrobasidium torrendii FP15055 ss-10</name>
    <dbReference type="NCBI Taxonomy" id="1314674"/>
    <lineage>
        <taxon>Eukaryota</taxon>
        <taxon>Fungi</taxon>
        <taxon>Dikarya</taxon>
        <taxon>Basidiomycota</taxon>
        <taxon>Agaricomycotina</taxon>
        <taxon>Agaricomycetes</taxon>
        <taxon>Agaricomycetidae</taxon>
        <taxon>Agaricales</taxon>
        <taxon>Marasmiineae</taxon>
        <taxon>Physalacriaceae</taxon>
        <taxon>Cylindrobasidium</taxon>
    </lineage>
</organism>
<dbReference type="Gene3D" id="3.40.50.720">
    <property type="entry name" value="NAD(P)-binding Rossmann-like Domain"/>
    <property type="match status" value="1"/>
</dbReference>
<accession>A0A0D7BAK3</accession>
<dbReference type="CDD" id="cd05251">
    <property type="entry name" value="NmrA_like_SDR_a"/>
    <property type="match status" value="1"/>
</dbReference>
<dbReference type="SUPFAM" id="SSF51735">
    <property type="entry name" value="NAD(P)-binding Rossmann-fold domains"/>
    <property type="match status" value="1"/>
</dbReference>